<dbReference type="PANTHER" id="PTHR10516">
    <property type="entry name" value="PEPTIDYL-PROLYL CIS-TRANS ISOMERASE"/>
    <property type="match status" value="1"/>
</dbReference>
<dbReference type="Pfam" id="PF00254">
    <property type="entry name" value="FKBP_C"/>
    <property type="match status" value="2"/>
</dbReference>
<reference evidence="8 9" key="1">
    <citation type="submission" date="2014-04" db="EMBL/GenBank/DDBJ databases">
        <authorList>
            <consortium name="International Citrus Genome Consortium"/>
            <person name="Gmitter F."/>
            <person name="Chen C."/>
            <person name="Farmerie W."/>
            <person name="Harkins T."/>
            <person name="Desany B."/>
            <person name="Mohiuddin M."/>
            <person name="Kodira C."/>
            <person name="Borodovsky M."/>
            <person name="Lomsadze A."/>
            <person name="Burns P."/>
            <person name="Jenkins J."/>
            <person name="Prochnik S."/>
            <person name="Shu S."/>
            <person name="Chapman J."/>
            <person name="Pitluck S."/>
            <person name="Schmutz J."/>
            <person name="Rokhsar D."/>
        </authorList>
    </citation>
    <scope>NUCLEOTIDE SEQUENCE</scope>
</reference>
<evidence type="ECO:0000313" key="8">
    <source>
        <dbReference type="EMBL" id="KDO69117.1"/>
    </source>
</evidence>
<dbReference type="SUPFAM" id="SSF54534">
    <property type="entry name" value="FKBP-like"/>
    <property type="match status" value="2"/>
</dbReference>
<evidence type="ECO:0000313" key="9">
    <source>
        <dbReference type="Proteomes" id="UP000027120"/>
    </source>
</evidence>
<proteinExistence type="predicted"/>
<accession>A0A067G097</accession>
<dbReference type="InterPro" id="IPR050689">
    <property type="entry name" value="FKBP-type_PPIase"/>
</dbReference>
<comment type="catalytic activity">
    <reaction evidence="1 5">
        <text>[protein]-peptidylproline (omega=180) = [protein]-peptidylproline (omega=0)</text>
        <dbReference type="Rhea" id="RHEA:16237"/>
        <dbReference type="Rhea" id="RHEA-COMP:10747"/>
        <dbReference type="Rhea" id="RHEA-COMP:10748"/>
        <dbReference type="ChEBI" id="CHEBI:83833"/>
        <dbReference type="ChEBI" id="CHEBI:83834"/>
        <dbReference type="EC" id="5.2.1.8"/>
    </reaction>
</comment>
<keyword evidence="4 5" id="KW-0413">Isomerase</keyword>
<dbReference type="STRING" id="2711.A0A067G097"/>
<feature type="compositionally biased region" description="Basic residues" evidence="6">
    <location>
        <begin position="209"/>
        <end position="218"/>
    </location>
</feature>
<dbReference type="Proteomes" id="UP000027120">
    <property type="component" value="Unassembled WGS sequence"/>
</dbReference>
<dbReference type="EMBL" id="KK784893">
    <property type="protein sequence ID" value="KDO69117.1"/>
    <property type="molecule type" value="Genomic_DNA"/>
</dbReference>
<dbReference type="EC" id="5.2.1.8" evidence="2 5"/>
<sequence>MGDSIDLTGDEGVIKKIVRQAKPDALSPTEDLPLVDVHYEGSLAETGEVFDTTHEDNTVFSFELGKGSVIRAWDIALRSMKVKLCSVDLFSVCSLWGAKFLLLILFSSFYQVGEVAKLTCKPEYAYGSAGSPPDVPPDATLIFEVELVACRPRKGSSLGSVSEERARLEELKRQRELAAAVKEEEKKKREEAKAAAAARIQAKMEAKKGQGKGKGKGK</sequence>
<organism evidence="8 9">
    <name type="scientific">Citrus sinensis</name>
    <name type="common">Sweet orange</name>
    <name type="synonym">Citrus aurantium var. sinensis</name>
    <dbReference type="NCBI Taxonomy" id="2711"/>
    <lineage>
        <taxon>Eukaryota</taxon>
        <taxon>Viridiplantae</taxon>
        <taxon>Streptophyta</taxon>
        <taxon>Embryophyta</taxon>
        <taxon>Tracheophyta</taxon>
        <taxon>Spermatophyta</taxon>
        <taxon>Magnoliopsida</taxon>
        <taxon>eudicotyledons</taxon>
        <taxon>Gunneridae</taxon>
        <taxon>Pentapetalae</taxon>
        <taxon>rosids</taxon>
        <taxon>malvids</taxon>
        <taxon>Sapindales</taxon>
        <taxon>Rutaceae</taxon>
        <taxon>Aurantioideae</taxon>
        <taxon>Citrus</taxon>
    </lineage>
</organism>
<protein>
    <recommendedName>
        <fullName evidence="2 5">peptidylprolyl isomerase</fullName>
        <ecNumber evidence="2 5">5.2.1.8</ecNumber>
    </recommendedName>
</protein>
<keyword evidence="3 5" id="KW-0697">Rotamase</keyword>
<gene>
    <name evidence="8" type="ORF">CISIN_1g027810mg</name>
</gene>
<dbReference type="SMR" id="A0A067G097"/>
<evidence type="ECO:0000256" key="2">
    <source>
        <dbReference type="ARBA" id="ARBA00013194"/>
    </source>
</evidence>
<dbReference type="PANTHER" id="PTHR10516:SF412">
    <property type="entry name" value="PEPTIDYL-PROLYL CIS-TRANS ISOMERASE FKBP20-1"/>
    <property type="match status" value="1"/>
</dbReference>
<feature type="compositionally biased region" description="Basic and acidic residues" evidence="6">
    <location>
        <begin position="182"/>
        <end position="193"/>
    </location>
</feature>
<dbReference type="Gene3D" id="3.10.50.40">
    <property type="match status" value="1"/>
</dbReference>
<evidence type="ECO:0000256" key="6">
    <source>
        <dbReference type="SAM" id="MobiDB-lite"/>
    </source>
</evidence>
<feature type="domain" description="PPIase FKBP-type" evidence="7">
    <location>
        <begin position="32"/>
        <end position="151"/>
    </location>
</feature>
<dbReference type="PROSITE" id="PS50059">
    <property type="entry name" value="FKBP_PPIASE"/>
    <property type="match status" value="1"/>
</dbReference>
<name>A0A067G097_CITSI</name>
<dbReference type="InterPro" id="IPR046357">
    <property type="entry name" value="PPIase_dom_sf"/>
</dbReference>
<dbReference type="AlphaFoldDB" id="A0A067G097"/>
<evidence type="ECO:0000256" key="3">
    <source>
        <dbReference type="ARBA" id="ARBA00023110"/>
    </source>
</evidence>
<dbReference type="GO" id="GO:0003755">
    <property type="term" value="F:peptidyl-prolyl cis-trans isomerase activity"/>
    <property type="evidence" value="ECO:0000318"/>
    <property type="project" value="GO_Central"/>
</dbReference>
<dbReference type="InterPro" id="IPR001179">
    <property type="entry name" value="PPIase_FKBP_dom"/>
</dbReference>
<evidence type="ECO:0000259" key="7">
    <source>
        <dbReference type="PROSITE" id="PS50059"/>
    </source>
</evidence>
<keyword evidence="9" id="KW-1185">Reference proteome</keyword>
<evidence type="ECO:0000256" key="5">
    <source>
        <dbReference type="PROSITE-ProRule" id="PRU00277"/>
    </source>
</evidence>
<evidence type="ECO:0000256" key="1">
    <source>
        <dbReference type="ARBA" id="ARBA00000971"/>
    </source>
</evidence>
<feature type="region of interest" description="Disordered" evidence="6">
    <location>
        <begin position="182"/>
        <end position="218"/>
    </location>
</feature>
<evidence type="ECO:0000256" key="4">
    <source>
        <dbReference type="ARBA" id="ARBA00023235"/>
    </source>
</evidence>